<sequence length="154" mass="17607">MNELLEHKNWFQRNWKWSVPVVVLLFLFLALLATSKLGENIVGIAKVYSESEVCDGALRIAKQDETVLGLLGELCPLSSLAILEGAHRYSDNYDTLQITFDVNGTKHERKVRSKMDVVAHRNGEVWTYSEIKIRIKRPADLKQTIQIIGQAKQW</sequence>
<gene>
    <name evidence="1" type="ORF">ACFQZJ_00780</name>
</gene>
<proteinExistence type="predicted"/>
<dbReference type="InterPro" id="IPR014807">
    <property type="entry name" value="Coa1"/>
</dbReference>
<protein>
    <submittedName>
        <fullName evidence="1">Cytochrome c oxidase assembly factor Coa1 family protein</fullName>
    </submittedName>
</protein>
<dbReference type="Pfam" id="PF08695">
    <property type="entry name" value="Coa1"/>
    <property type="match status" value="1"/>
</dbReference>
<accession>A0ABW3AY13</accession>
<dbReference type="RefSeq" id="WP_379931648.1">
    <property type="nucleotide sequence ID" value="NZ_JBHTHY010000003.1"/>
</dbReference>
<reference evidence="2" key="1">
    <citation type="journal article" date="2019" name="Int. J. Syst. Evol. Microbiol.">
        <title>The Global Catalogue of Microorganisms (GCM) 10K type strain sequencing project: providing services to taxonomists for standard genome sequencing and annotation.</title>
        <authorList>
            <consortium name="The Broad Institute Genomics Platform"/>
            <consortium name="The Broad Institute Genome Sequencing Center for Infectious Disease"/>
            <person name="Wu L."/>
            <person name="Ma J."/>
        </authorList>
    </citation>
    <scope>NUCLEOTIDE SEQUENCE [LARGE SCALE GENOMIC DNA]</scope>
    <source>
        <strain evidence="2">CCUG 61948</strain>
    </source>
</reference>
<comment type="caution">
    <text evidence="1">The sequence shown here is derived from an EMBL/GenBank/DDBJ whole genome shotgun (WGS) entry which is preliminary data.</text>
</comment>
<dbReference type="Proteomes" id="UP001597012">
    <property type="component" value="Unassembled WGS sequence"/>
</dbReference>
<name>A0ABW3AY13_9FLAO</name>
<dbReference type="EMBL" id="JBHTHY010000003">
    <property type="protein sequence ID" value="MFD0795977.1"/>
    <property type="molecule type" value="Genomic_DNA"/>
</dbReference>
<organism evidence="1 2">
    <name type="scientific">Maribacter chungangensis</name>
    <dbReference type="NCBI Taxonomy" id="1069117"/>
    <lineage>
        <taxon>Bacteria</taxon>
        <taxon>Pseudomonadati</taxon>
        <taxon>Bacteroidota</taxon>
        <taxon>Flavobacteriia</taxon>
        <taxon>Flavobacteriales</taxon>
        <taxon>Flavobacteriaceae</taxon>
        <taxon>Maribacter</taxon>
    </lineage>
</organism>
<keyword evidence="2" id="KW-1185">Reference proteome</keyword>
<evidence type="ECO:0000313" key="1">
    <source>
        <dbReference type="EMBL" id="MFD0795977.1"/>
    </source>
</evidence>
<evidence type="ECO:0000313" key="2">
    <source>
        <dbReference type="Proteomes" id="UP001597012"/>
    </source>
</evidence>